<evidence type="ECO:0000313" key="3">
    <source>
        <dbReference type="Proteomes" id="UP000199392"/>
    </source>
</evidence>
<feature type="compositionally biased region" description="Low complexity" evidence="1">
    <location>
        <begin position="290"/>
        <end position="303"/>
    </location>
</feature>
<accession>A0A1I6QN18</accession>
<gene>
    <name evidence="2" type="ORF">SAMN04488050_102184</name>
</gene>
<sequence>MGRAGGAARSARRQDFVEAAAAACRALGTAARARAVSMTLGVLSCRAHRPCPSQAVAPLGRRPASACRGHNSARSASAFSAPWRLLLPLSVPGPSVRPHQPAPVGRVSKPSTGVMAPCHQCLERASACGAAAAHCLEAEARRGHRGQPKVDGGPRPSFSRKALLPVPKSAWPTQTSPSSAVAKRASWSSGRGPWRARARGVRADRRGTVRAALAGATAGTPPRMQLDAVAAAAVGGEPEAVIEARAILFMRKFLGRSPAPALRFARGRSPGAARFTRPARRRPRSPVPAAPALRRPAPARAGPAPVPPSQRCRTAVRNRARRHGWRRR</sequence>
<feature type="region of interest" description="Disordered" evidence="1">
    <location>
        <begin position="167"/>
        <end position="202"/>
    </location>
</feature>
<name>A0A1I6QN18_9RHOB</name>
<organism evidence="2 3">
    <name type="scientific">Alloyangia pacifica</name>
    <dbReference type="NCBI Taxonomy" id="311180"/>
    <lineage>
        <taxon>Bacteria</taxon>
        <taxon>Pseudomonadati</taxon>
        <taxon>Pseudomonadota</taxon>
        <taxon>Alphaproteobacteria</taxon>
        <taxon>Rhodobacterales</taxon>
        <taxon>Roseobacteraceae</taxon>
        <taxon>Alloyangia</taxon>
    </lineage>
</organism>
<evidence type="ECO:0000256" key="1">
    <source>
        <dbReference type="SAM" id="MobiDB-lite"/>
    </source>
</evidence>
<proteinExistence type="predicted"/>
<keyword evidence="3" id="KW-1185">Reference proteome</keyword>
<dbReference type="EMBL" id="FOZW01000002">
    <property type="protein sequence ID" value="SFS53846.1"/>
    <property type="molecule type" value="Genomic_DNA"/>
</dbReference>
<feature type="region of interest" description="Disordered" evidence="1">
    <location>
        <begin position="268"/>
        <end position="328"/>
    </location>
</feature>
<feature type="compositionally biased region" description="Basic residues" evidence="1">
    <location>
        <begin position="314"/>
        <end position="328"/>
    </location>
</feature>
<reference evidence="3" key="1">
    <citation type="submission" date="2016-10" db="EMBL/GenBank/DDBJ databases">
        <authorList>
            <person name="Varghese N."/>
            <person name="Submissions S."/>
        </authorList>
    </citation>
    <scope>NUCLEOTIDE SEQUENCE [LARGE SCALE GENOMIC DNA]</scope>
    <source>
        <strain evidence="3">DSM 26894</strain>
    </source>
</reference>
<dbReference type="Proteomes" id="UP000199392">
    <property type="component" value="Unassembled WGS sequence"/>
</dbReference>
<evidence type="ECO:0000313" key="2">
    <source>
        <dbReference type="EMBL" id="SFS53846.1"/>
    </source>
</evidence>
<dbReference type="AlphaFoldDB" id="A0A1I6QN18"/>
<protein>
    <submittedName>
        <fullName evidence="2">Uncharacterized protein</fullName>
    </submittedName>
</protein>